<dbReference type="Proteomes" id="UP000291562">
    <property type="component" value="Chromosome"/>
</dbReference>
<dbReference type="InterPro" id="IPR002126">
    <property type="entry name" value="Cadherin-like_dom"/>
</dbReference>
<dbReference type="KEGG" id="xbc:ELE36_16960"/>
<dbReference type="GO" id="GO:0016020">
    <property type="term" value="C:membrane"/>
    <property type="evidence" value="ECO:0007669"/>
    <property type="project" value="InterPro"/>
</dbReference>
<dbReference type="GO" id="GO:0007156">
    <property type="term" value="P:homophilic cell adhesion via plasma membrane adhesion molecules"/>
    <property type="evidence" value="ECO:0007669"/>
    <property type="project" value="InterPro"/>
</dbReference>
<keyword evidence="1" id="KW-1133">Transmembrane helix</keyword>
<keyword evidence="1" id="KW-0812">Transmembrane</keyword>
<feature type="domain" description="Cadherin" evidence="3">
    <location>
        <begin position="1590"/>
        <end position="1691"/>
    </location>
</feature>
<proteinExistence type="predicted"/>
<keyword evidence="1" id="KW-0472">Membrane</keyword>
<feature type="domain" description="Cadherin" evidence="3">
    <location>
        <begin position="1259"/>
        <end position="1363"/>
    </location>
</feature>
<organism evidence="4 5">
    <name type="scientific">Pseudolysobacter antarcticus</name>
    <dbReference type="NCBI Taxonomy" id="2511995"/>
    <lineage>
        <taxon>Bacteria</taxon>
        <taxon>Pseudomonadati</taxon>
        <taxon>Pseudomonadota</taxon>
        <taxon>Gammaproteobacteria</taxon>
        <taxon>Lysobacterales</taxon>
        <taxon>Rhodanobacteraceae</taxon>
        <taxon>Pseudolysobacter</taxon>
    </lineage>
</organism>
<feature type="domain" description="Cadherin" evidence="3">
    <location>
        <begin position="1698"/>
        <end position="1802"/>
    </location>
</feature>
<feature type="domain" description="Cadherin" evidence="3">
    <location>
        <begin position="382"/>
        <end position="488"/>
    </location>
</feature>
<dbReference type="PANTHER" id="PTHR14139:SF2">
    <property type="entry name" value="CALSYNTENIN-1"/>
    <property type="match status" value="1"/>
</dbReference>
<feature type="domain" description="Cadherin" evidence="3">
    <location>
        <begin position="1370"/>
        <end position="1473"/>
    </location>
</feature>
<sequence length="2933" mass="291270">MWGPGVITRDMGNMTTSTLASRLAAFALLLGLAAPVMAQTYSYSIYVDTDDSAGTGCSVVSSSGTVSGAEVQLQVTATGGIAPHIVGVTRAVCSAGVFVSPSPLPGGAALGLNNGIGGSDVIELVDDEQALRANNSNVIRLSVVATSPSGSDQLVTIDGSGTGRSIFLALDAQPIPLLTLPMLGILAALFLWVGARRARRWRLFAMFLFVTSSALAANFIVDGQVSDWAGVSPLATDPAADATSGETAIDIRALYAAIEGGKVFFRLDVTDLQNNPPSANAVAATTLEDTASTITLSGADPESAALTFSIVTPPSKGTLGTVTAVNSTSATVVYTPNLDANGSDSFTYVSNDGQSNSTPATVSLTITPVNDVPQFTAQNPPAVNEDAGAQTVTVATGIKPGPATAIDEASQAPNFIINANDNAALFNGTPTISASGQLSFTPASNTFGTANLTVVLHDNGGTANGGVDTSAAQTITVTVNAVNDPPVLTAGSTLAYTENGAATVVDATITVADVDSINLASATVQISANYQSGADVLAFVNTANITGAFNAGTGTLSLTGSDTLANYQAALRSVTYNNSSDDPTTTARTVTWIGNDGASNSAPVTSTITVAAVNDPPTITSGASANYIEDTAVVVIDAALGLTDPDSANLVGATVSITSNFTAAQDVLGFVNAAGITGSYNATTGVLTLSGSATVAAYRTALRSVTYNNSSQNPATTTRTISWQANDGVAPSNIATSTVTVTAIDDAPVITAGGTLTYTENQAAAVIDNSVTVSDVDNTTLGSAIVQISGNLQIGADVLSFTNTANISGIYTATTGTLNLSGSDTLANYQAALRSVKYANSSDDPSVLVRNVSWSVNDGTVSSNSATSTINVTAVNDPPVVTAGGTLNYTENQAATAIDSTITVADPDNTTLAGGSVSITSNFTSGQDVLGFINANGISGSFNSTTGVLTLSGSATPANYQAALRSVSYSNTSENPAAASRIVTWLVSDGAAASAAVTSTITVTPVNDPPVVVAGAAVTYTEANPPLVLDAGITVSDVDNTNLTSATVAISANFNSAQDVLGFVNANGITGSFNAGTGVLSLSGSTTVANYQLALASVTYNNTSQNPTAATRTISWTVNDGSANSVAVTSTVAIISINSAPAFTKGVDQTSLEDAGAKTINGWATAISDGDGGGQVLTFQVTGNTNAALFSAAPAVSSTGVLTYTSAANANGSATITLVLKDDGGTANGGVDTSAAQTFVINITAVNDPPSFTKGADQTVLENSGLKTVSGWATAISPGPADESAQTVSFNVTGNTNAALFSVAPAVSAAGVLTFTPATNTAGTATISVVAQDNGGTANGGVDTSVAQTFVITVSAVNQAPSFTKGVDQTVLEDAAPQSIVNWATAISAGPTNESGQALNFIVTNDNNTLFAVQPAVTATGTLTYTLAPSANGTSIVSVQLHDNGGTANSGVDTSAVQTFNINVTPVNDVPSFTKGADESVLEDTGAHTTAGWATALSAGPADEAAQTLNFIVSNNNNALFSTQPTIAANGTLSYTLAPSKFGTAIVSVQIHDTGGTANGGVDTSAVQTFNINVALVNHAPSFTKGADQTVLEDAVAQNVVGWATALNDNDGSIQTLNFIVSNNNNALFAVQPSIAANGTLTYTLAANANGTATVTVQLHDNGGTANGGVDTSAAQTFAINVTAVNDVPSFTKGADQTVLEDSGAQTVNPWATAISAGPADESTQTLSFTLTNNTNAALFSVAPTISPAGVLTYTPAANANGTATITLVIKDSGGTANGGVDTSAAQTFVINVTPVNDVPSFTKGADQNLLDNVGAQTVNGWATAISAGPPNESGQAVNFIVSNDNNGAFAAQPAISASGVLTFTPAVQATAGSKTANVTVQIHDNGGTANGGVDTSASQTFVVTITHANIAPVLTTSTIAYTTAGNTQLHVAGATLPGVVSIVDANSILTKSLPTDADGPSAPSVVVAAGNSTNNGNYSIAANGSFTYVPKAGFTGTDTFPFQVTDSATPTPGLVSGTVSVTVSQMVWYVRDLVDANNSASGSDGRSSNAFETLAAAQTASAAGDIIFVFRGNTGTTPLGGGIVLKSGQRMWGEGFGLSVPGFGTLVAAGLQPKINASAASAVSVPATAGNLTAVEIRGLDLQGVPNAVNINATGANNVDVTINGNTISGSSVEGIKATFGSTGTTEQIAVSNNTITAGVRGIDISRTVGTAYITAFNDNTITRFTGGTGVQISGMTFDATPGGSFQTVSGGTTSIGDSTSGVPVNGMTLSNVLGDLSFASLTIYNNAGTGLLVSSTGAMNAGAGTGFRISQNSGVGRLDSNGGPALDVNNASIVLPNIAFVSSLNSTTTGISLVNAFGGVGGTAFSASIGQIAHSAGGSGAAFLVNGGNGNVSFAEPIINNSGNAVVVSNRTSDTIGMSGSINETGSGISLSNNTGALIAFSGVIAANTGANPAFTATGGGTVTATVTGSSLRTTTATALNVTNTTIGAAGLNFRSITAGTAASGPASGIILNNTGSGVMTVIGDGTTNTCKTGTTACSGGTIQKTTGDGISLTSTKVNLASMWIKNNANSGIKGTSVSGFKANDLLIQNNTNATGEQAGILLNDLLDASALVTRAEVSGSTEDNIRVHNSATSGTITFDACTIKDNSTASGNNGVFLQTNTTGSLTGTVQNSTLTGNRAIALSADSGDGSSLNATFLNNTVTPGAPNQGNQGIQVSRAVTSTLAFNVDGNHVSGMISTLINVFSGSGPGTATGDVKNNVLVGTGVGGNQVGIRVFNSGTSVVGFGTINANVANNTISAIDNAYPIQGESSGSSGPGGLLKIAVTGNNSSVAAGGTALDAIRLQARNNSTICGKVSGNTTNSGGAGFYGLQLRRANTSTFNLEGLTSGAQIEPTVHNYLVSQNPAAATVSSDGTVTGTINGVAAGSCGITP</sequence>
<gene>
    <name evidence="4" type="ORF">ELE36_16960</name>
</gene>
<protein>
    <submittedName>
        <fullName evidence="4">Tandem-95 repeat protein</fullName>
    </submittedName>
</protein>
<dbReference type="EMBL" id="CP035704">
    <property type="protein sequence ID" value="QBB71913.1"/>
    <property type="molecule type" value="Genomic_DNA"/>
</dbReference>
<dbReference type="PANTHER" id="PTHR14139">
    <property type="entry name" value="CALSYNTENIN"/>
    <property type="match status" value="1"/>
</dbReference>
<evidence type="ECO:0000256" key="1">
    <source>
        <dbReference type="SAM" id="Phobius"/>
    </source>
</evidence>
<feature type="signal peptide" evidence="2">
    <location>
        <begin position="1"/>
        <end position="38"/>
    </location>
</feature>
<dbReference type="OrthoDB" id="9813456at2"/>
<dbReference type="GO" id="GO:0005509">
    <property type="term" value="F:calcium ion binding"/>
    <property type="evidence" value="ECO:0007669"/>
    <property type="project" value="InterPro"/>
</dbReference>
<feature type="chain" id="PRO_5019449151" evidence="2">
    <location>
        <begin position="39"/>
        <end position="2933"/>
    </location>
</feature>
<feature type="transmembrane region" description="Helical" evidence="1">
    <location>
        <begin position="175"/>
        <end position="194"/>
    </location>
</feature>
<dbReference type="Pfam" id="PF17963">
    <property type="entry name" value="Big_9"/>
    <property type="match status" value="2"/>
</dbReference>
<keyword evidence="5" id="KW-1185">Reference proteome</keyword>
<keyword evidence="2" id="KW-0732">Signal</keyword>
<feature type="transmembrane region" description="Helical" evidence="1">
    <location>
        <begin position="201"/>
        <end position="221"/>
    </location>
</feature>
<dbReference type="InterPro" id="IPR006626">
    <property type="entry name" value="PbH1"/>
</dbReference>
<evidence type="ECO:0000313" key="5">
    <source>
        <dbReference type="Proteomes" id="UP000291562"/>
    </source>
</evidence>
<dbReference type="SMART" id="SM00710">
    <property type="entry name" value="PbH1"/>
    <property type="match status" value="14"/>
</dbReference>
<evidence type="ECO:0000259" key="3">
    <source>
        <dbReference type="PROSITE" id="PS50268"/>
    </source>
</evidence>
<evidence type="ECO:0000256" key="2">
    <source>
        <dbReference type="SAM" id="SignalP"/>
    </source>
</evidence>
<dbReference type="PROSITE" id="PS50268">
    <property type="entry name" value="CADHERIN_2"/>
    <property type="match status" value="5"/>
</dbReference>
<dbReference type="NCBIfam" id="NF012211">
    <property type="entry name" value="tand_rpt_95"/>
    <property type="match status" value="3"/>
</dbReference>
<dbReference type="Gene3D" id="2.60.40.3440">
    <property type="match status" value="1"/>
</dbReference>
<reference evidence="4 5" key="1">
    <citation type="submission" date="2019-01" db="EMBL/GenBank/DDBJ databases">
        <title>Pseudolysobacter antarctica gen. nov., sp. nov., isolated from Fildes Peninsula, Antarctica.</title>
        <authorList>
            <person name="Wei Z."/>
            <person name="Peng F."/>
        </authorList>
    </citation>
    <scope>NUCLEOTIDE SEQUENCE [LARGE SCALE GENOMIC DNA]</scope>
    <source>
        <strain evidence="4 5">AQ6-296</strain>
    </source>
</reference>
<evidence type="ECO:0000313" key="4">
    <source>
        <dbReference type="EMBL" id="QBB71913.1"/>
    </source>
</evidence>
<name>A0A411HN51_9GAMM</name>
<accession>A0A411HN51</accession>